<dbReference type="PANTHER" id="PTHR20861">
    <property type="entry name" value="HOMOSERINE/4-DIPHOSPHOCYTIDYL-2-C-METHYL-D-ERYTHRITOL KINASE"/>
    <property type="match status" value="1"/>
</dbReference>
<keyword evidence="1" id="KW-0808">Transferase</keyword>
<proteinExistence type="predicted"/>
<evidence type="ECO:0000256" key="2">
    <source>
        <dbReference type="ARBA" id="ARBA00022741"/>
    </source>
</evidence>
<dbReference type="InterPro" id="IPR013750">
    <property type="entry name" value="GHMP_kinase_C_dom"/>
</dbReference>
<dbReference type="PANTHER" id="PTHR20861:SF1">
    <property type="entry name" value="HOMOSERINE KINASE"/>
    <property type="match status" value="1"/>
</dbReference>
<dbReference type="GO" id="GO:0016301">
    <property type="term" value="F:kinase activity"/>
    <property type="evidence" value="ECO:0007669"/>
    <property type="project" value="UniProtKB-KW"/>
</dbReference>
<protein>
    <submittedName>
        <fullName evidence="7">Uncharacterized protein</fullName>
    </submittedName>
</protein>
<name>A0A5C5WNT4_9BACT</name>
<evidence type="ECO:0000313" key="8">
    <source>
        <dbReference type="Proteomes" id="UP000316598"/>
    </source>
</evidence>
<dbReference type="Proteomes" id="UP000316598">
    <property type="component" value="Unassembled WGS sequence"/>
</dbReference>
<evidence type="ECO:0000256" key="4">
    <source>
        <dbReference type="ARBA" id="ARBA00022840"/>
    </source>
</evidence>
<feature type="domain" description="GHMP kinase C-terminal" evidence="6">
    <location>
        <begin position="187"/>
        <end position="251"/>
    </location>
</feature>
<keyword evidence="8" id="KW-1185">Reference proteome</keyword>
<evidence type="ECO:0000313" key="7">
    <source>
        <dbReference type="EMBL" id="TWT52486.1"/>
    </source>
</evidence>
<evidence type="ECO:0000259" key="6">
    <source>
        <dbReference type="Pfam" id="PF08544"/>
    </source>
</evidence>
<keyword evidence="4" id="KW-0067">ATP-binding</keyword>
<keyword evidence="2" id="KW-0547">Nucleotide-binding</keyword>
<dbReference type="InterPro" id="IPR006204">
    <property type="entry name" value="GHMP_kinase_N_dom"/>
</dbReference>
<comment type="caution">
    <text evidence="7">The sequence shown here is derived from an EMBL/GenBank/DDBJ whole genome shotgun (WGS) entry which is preliminary data.</text>
</comment>
<sequence>MIDTPQTKVTVSPAESWSIDTQFSSRAVPIAQRVARIAGSKDLPNCRVTVQNDTSRKHQGLGSGTQLSLSIAEGLCQFANLDVSQEQLAVQIADRGKRSAVGVHGYFQGGLIHEEPTDGRSLNPVVNRIPLPPQWRVAFYLPPTPNDPVSGTIESDMFAKLPDADERHICELQNCLSQNLIPSASRGDFEGFTTAVTTYNRLSGMLFAEVQGGAYNGENVTTLVKKLQQHGAVGVGQSSWGPGVFAWFESAASLTDFHLDIDSELRPSFVASVMNQGRH</sequence>
<dbReference type="InterPro" id="IPR004422">
    <property type="entry name" value="RFAP_synthase"/>
</dbReference>
<evidence type="ECO:0000256" key="3">
    <source>
        <dbReference type="ARBA" id="ARBA00022777"/>
    </source>
</evidence>
<dbReference type="Pfam" id="PF08544">
    <property type="entry name" value="GHMP_kinases_C"/>
    <property type="match status" value="1"/>
</dbReference>
<gene>
    <name evidence="7" type="ORF">Pla22_01100</name>
</gene>
<dbReference type="PIRSF" id="PIRSF004884">
    <property type="entry name" value="Sugar_kin_arch"/>
    <property type="match status" value="1"/>
</dbReference>
<dbReference type="SUPFAM" id="SSF54211">
    <property type="entry name" value="Ribosomal protein S5 domain 2-like"/>
    <property type="match status" value="1"/>
</dbReference>
<dbReference type="Pfam" id="PF00288">
    <property type="entry name" value="GHMP_kinases_N"/>
    <property type="match status" value="1"/>
</dbReference>
<accession>A0A5C5WNT4</accession>
<dbReference type="EMBL" id="SJPI01000001">
    <property type="protein sequence ID" value="TWT52486.1"/>
    <property type="molecule type" value="Genomic_DNA"/>
</dbReference>
<keyword evidence="3" id="KW-0418">Kinase</keyword>
<dbReference type="InterPro" id="IPR020568">
    <property type="entry name" value="Ribosomal_Su5_D2-typ_SF"/>
</dbReference>
<feature type="domain" description="GHMP kinase N-terminal" evidence="5">
    <location>
        <begin position="33"/>
        <end position="103"/>
    </location>
</feature>
<reference evidence="7 8" key="1">
    <citation type="submission" date="2019-02" db="EMBL/GenBank/DDBJ databases">
        <title>Deep-cultivation of Planctomycetes and their phenomic and genomic characterization uncovers novel biology.</title>
        <authorList>
            <person name="Wiegand S."/>
            <person name="Jogler M."/>
            <person name="Boedeker C."/>
            <person name="Pinto D."/>
            <person name="Vollmers J."/>
            <person name="Rivas-Marin E."/>
            <person name="Kohn T."/>
            <person name="Peeters S.H."/>
            <person name="Heuer A."/>
            <person name="Rast P."/>
            <person name="Oberbeckmann S."/>
            <person name="Bunk B."/>
            <person name="Jeske O."/>
            <person name="Meyerdierks A."/>
            <person name="Storesund J.E."/>
            <person name="Kallscheuer N."/>
            <person name="Luecker S."/>
            <person name="Lage O.M."/>
            <person name="Pohl T."/>
            <person name="Merkel B.J."/>
            <person name="Hornburger P."/>
            <person name="Mueller R.-W."/>
            <person name="Bruemmer F."/>
            <person name="Labrenz M."/>
            <person name="Spormann A.M."/>
            <person name="Op Den Camp H."/>
            <person name="Overmann J."/>
            <person name="Amann R."/>
            <person name="Jetten M.S.M."/>
            <person name="Mascher T."/>
            <person name="Medema M.H."/>
            <person name="Devos D.P."/>
            <person name="Kaster A.-K."/>
            <person name="Ovreas L."/>
            <person name="Rohde M."/>
            <person name="Galperin M.Y."/>
            <person name="Jogler C."/>
        </authorList>
    </citation>
    <scope>NUCLEOTIDE SEQUENCE [LARGE SCALE GENOMIC DNA]</scope>
    <source>
        <strain evidence="7 8">Pla22</strain>
    </source>
</reference>
<evidence type="ECO:0000256" key="1">
    <source>
        <dbReference type="ARBA" id="ARBA00022679"/>
    </source>
</evidence>
<evidence type="ECO:0000259" key="5">
    <source>
        <dbReference type="Pfam" id="PF00288"/>
    </source>
</evidence>
<dbReference type="AlphaFoldDB" id="A0A5C5WNT4"/>
<organism evidence="7 8">
    <name type="scientific">Rubripirellula amarantea</name>
    <dbReference type="NCBI Taxonomy" id="2527999"/>
    <lineage>
        <taxon>Bacteria</taxon>
        <taxon>Pseudomonadati</taxon>
        <taxon>Planctomycetota</taxon>
        <taxon>Planctomycetia</taxon>
        <taxon>Pirellulales</taxon>
        <taxon>Pirellulaceae</taxon>
        <taxon>Rubripirellula</taxon>
    </lineage>
</organism>
<dbReference type="GO" id="GO:0005524">
    <property type="term" value="F:ATP binding"/>
    <property type="evidence" value="ECO:0007669"/>
    <property type="project" value="UniProtKB-KW"/>
</dbReference>